<keyword evidence="1 4" id="KW-0808">Transferase</keyword>
<dbReference type="SUPFAM" id="SSF55729">
    <property type="entry name" value="Acyl-CoA N-acyltransferases (Nat)"/>
    <property type="match status" value="1"/>
</dbReference>
<dbReference type="OrthoDB" id="9805924at2"/>
<feature type="domain" description="N-acetyltransferase" evidence="3">
    <location>
        <begin position="20"/>
        <end position="166"/>
    </location>
</feature>
<dbReference type="InterPro" id="IPR016181">
    <property type="entry name" value="Acyl_CoA_acyltransferase"/>
</dbReference>
<dbReference type="Pfam" id="PF00583">
    <property type="entry name" value="Acetyltransf_1"/>
    <property type="match status" value="1"/>
</dbReference>
<dbReference type="AlphaFoldDB" id="A0A2J8I8I2"/>
<dbReference type="EMBL" id="POSK01000001">
    <property type="protein sequence ID" value="PNI06847.1"/>
    <property type="molecule type" value="Genomic_DNA"/>
</dbReference>
<protein>
    <submittedName>
        <fullName evidence="4">N-acetyltransferase</fullName>
    </submittedName>
</protein>
<accession>A0A2J8I8I2</accession>
<gene>
    <name evidence="4" type="ORF">C1N32_02270</name>
</gene>
<evidence type="ECO:0000313" key="4">
    <source>
        <dbReference type="EMBL" id="PNI06847.1"/>
    </source>
</evidence>
<dbReference type="GO" id="GO:0008080">
    <property type="term" value="F:N-acetyltransferase activity"/>
    <property type="evidence" value="ECO:0007669"/>
    <property type="project" value="TreeGrafter"/>
</dbReference>
<evidence type="ECO:0000313" key="5">
    <source>
        <dbReference type="Proteomes" id="UP000236449"/>
    </source>
</evidence>
<dbReference type="Proteomes" id="UP000236449">
    <property type="component" value="Unassembled WGS sequence"/>
</dbReference>
<name>A0A2J8I8I2_VIBDI</name>
<comment type="caution">
    <text evidence="4">The sequence shown here is derived from an EMBL/GenBank/DDBJ whole genome shotgun (WGS) entry which is preliminary data.</text>
</comment>
<dbReference type="InterPro" id="IPR000182">
    <property type="entry name" value="GNAT_dom"/>
</dbReference>
<dbReference type="RefSeq" id="WP_102965271.1">
    <property type="nucleotide sequence ID" value="NZ_POSK01000001.1"/>
</dbReference>
<dbReference type="InterPro" id="IPR051016">
    <property type="entry name" value="Diverse_Substrate_AcTransf"/>
</dbReference>
<dbReference type="PANTHER" id="PTHR10545">
    <property type="entry name" value="DIAMINE N-ACETYLTRANSFERASE"/>
    <property type="match status" value="1"/>
</dbReference>
<dbReference type="Gene3D" id="3.40.630.30">
    <property type="match status" value="1"/>
</dbReference>
<dbReference type="PANTHER" id="PTHR10545:SF29">
    <property type="entry name" value="GH14572P-RELATED"/>
    <property type="match status" value="1"/>
</dbReference>
<evidence type="ECO:0000256" key="2">
    <source>
        <dbReference type="ARBA" id="ARBA00023315"/>
    </source>
</evidence>
<reference evidence="4 5" key="1">
    <citation type="submission" date="2018-01" db="EMBL/GenBank/DDBJ databases">
        <title>Draft genome sequences of six Vibrio diazotrophicus strains isolated from deep-sea sediments of the Baltic Sea.</title>
        <authorList>
            <person name="Castillo D."/>
            <person name="Vandieken V."/>
            <person name="Chiang O."/>
            <person name="Middelboe M."/>
        </authorList>
    </citation>
    <scope>NUCLEOTIDE SEQUENCE [LARGE SCALE GENOMIC DNA]</scope>
    <source>
        <strain evidence="4 5">60.27F</strain>
    </source>
</reference>
<evidence type="ECO:0000256" key="1">
    <source>
        <dbReference type="ARBA" id="ARBA00022679"/>
    </source>
</evidence>
<dbReference type="PROSITE" id="PS51186">
    <property type="entry name" value="GNAT"/>
    <property type="match status" value="1"/>
</dbReference>
<evidence type="ECO:0000259" key="3">
    <source>
        <dbReference type="PROSITE" id="PS51186"/>
    </source>
</evidence>
<keyword evidence="2" id="KW-0012">Acyltransferase</keyword>
<sequence length="166" mass="19399">MSKTEAENRLTWGEIVNQRIDIRMSCSEDAYDIWQLMCEHADYEGHTLVVSGQLQTLQNQTYPAAIWVVEIDGSIVGYMSLIKQFSTWDMNHYLYLDCLYLRLEVRGKGLGKAMLMKASEFAQERSLSEIQWQTPTSNTNAIGFYHRLGAIDKEKQRFFWNHNEFN</sequence>
<dbReference type="CDD" id="cd04301">
    <property type="entry name" value="NAT_SF"/>
    <property type="match status" value="1"/>
</dbReference>
<organism evidence="4 5">
    <name type="scientific">Vibrio diazotrophicus</name>
    <dbReference type="NCBI Taxonomy" id="685"/>
    <lineage>
        <taxon>Bacteria</taxon>
        <taxon>Pseudomonadati</taxon>
        <taxon>Pseudomonadota</taxon>
        <taxon>Gammaproteobacteria</taxon>
        <taxon>Vibrionales</taxon>
        <taxon>Vibrionaceae</taxon>
        <taxon>Vibrio</taxon>
    </lineage>
</organism>
<proteinExistence type="predicted"/>